<dbReference type="FunFam" id="3.40.50.12780:FF:000012">
    <property type="entry name" value="Non-ribosomal peptide synthetase"/>
    <property type="match status" value="2"/>
</dbReference>
<dbReference type="GO" id="GO:0043041">
    <property type="term" value="P:amino acid activation for nonribosomal peptide biosynthetic process"/>
    <property type="evidence" value="ECO:0007669"/>
    <property type="project" value="TreeGrafter"/>
</dbReference>
<dbReference type="InterPro" id="IPR001242">
    <property type="entry name" value="Condensation_dom"/>
</dbReference>
<proteinExistence type="predicted"/>
<keyword evidence="4" id="KW-0560">Oxidoreductase</keyword>
<dbReference type="SMART" id="SM00823">
    <property type="entry name" value="PKS_PP"/>
    <property type="match status" value="2"/>
</dbReference>
<dbReference type="Gene3D" id="3.30.300.30">
    <property type="match status" value="2"/>
</dbReference>
<dbReference type="GO" id="GO:0031177">
    <property type="term" value="F:phosphopantetheine binding"/>
    <property type="evidence" value="ECO:0007669"/>
    <property type="project" value="InterPro"/>
</dbReference>
<evidence type="ECO:0000259" key="5">
    <source>
        <dbReference type="PROSITE" id="PS50075"/>
    </source>
</evidence>
<dbReference type="Gene3D" id="3.30.559.10">
    <property type="entry name" value="Chloramphenicol acetyltransferase-like domain"/>
    <property type="match status" value="3"/>
</dbReference>
<dbReference type="PROSITE" id="PS50075">
    <property type="entry name" value="CARRIER"/>
    <property type="match status" value="2"/>
</dbReference>
<dbReference type="SUPFAM" id="SSF56801">
    <property type="entry name" value="Acetyl-CoA synthetase-like"/>
    <property type="match status" value="2"/>
</dbReference>
<dbReference type="EMBL" id="WVIE01000017">
    <property type="protein sequence ID" value="NDJ18578.1"/>
    <property type="molecule type" value="Genomic_DNA"/>
</dbReference>
<evidence type="ECO:0000313" key="7">
    <source>
        <dbReference type="Proteomes" id="UP000646053"/>
    </source>
</evidence>
<dbReference type="GO" id="GO:0009239">
    <property type="term" value="P:enterobactin biosynthetic process"/>
    <property type="evidence" value="ECO:0007669"/>
    <property type="project" value="TreeGrafter"/>
</dbReference>
<dbReference type="InterPro" id="IPR025110">
    <property type="entry name" value="AMP-bd_C"/>
</dbReference>
<keyword evidence="7" id="KW-1185">Reference proteome</keyword>
<dbReference type="InterPro" id="IPR020845">
    <property type="entry name" value="AMP-binding_CS"/>
</dbReference>
<evidence type="ECO:0000256" key="1">
    <source>
        <dbReference type="ARBA" id="ARBA00001957"/>
    </source>
</evidence>
<dbReference type="RefSeq" id="WP_162424102.1">
    <property type="nucleotide sequence ID" value="NZ_WVIE01000017.1"/>
</dbReference>
<dbReference type="NCBIfam" id="TIGR01733">
    <property type="entry name" value="AA-adenyl-dom"/>
    <property type="match status" value="2"/>
</dbReference>
<protein>
    <submittedName>
        <fullName evidence="6">Amino acid adenylation domain-containing protein</fullName>
    </submittedName>
</protein>
<dbReference type="InterPro" id="IPR023213">
    <property type="entry name" value="CAT-like_dom_sf"/>
</dbReference>
<dbReference type="InterPro" id="IPR045851">
    <property type="entry name" value="AMP-bd_C_sf"/>
</dbReference>
<dbReference type="GO" id="GO:0016491">
    <property type="term" value="F:oxidoreductase activity"/>
    <property type="evidence" value="ECO:0007669"/>
    <property type="project" value="UniProtKB-KW"/>
</dbReference>
<dbReference type="CDD" id="cd17652">
    <property type="entry name" value="A_NRPS_CmdD_like"/>
    <property type="match status" value="1"/>
</dbReference>
<dbReference type="Proteomes" id="UP000646053">
    <property type="component" value="Unassembled WGS sequence"/>
</dbReference>
<sequence>MSNADRIANLSPEQLAKLTQRLQHRQGRSRIQPQPRTGNAFPLSFAQQRLWFLHQLHPEIPLYNVPAAVDLKGRLQMSGLQQSLTALCQRHEGLRTIFTVSEFGEPMQVIQPAASWDLPMIDLQSLPPSEQEAAVQQLATEEAQRPFDLAQGPLLRTTLLKLNAETHVLLLNVHHIVADGWSLGIFVRELALLYEAVQDGKSSPLPDLPIQYADFAMWQRQWLQKDLDQHLSYGKQQLAEAPAVLPLPCDRPRPPVQNFQGAVQAVHLSRSLIQPLRSLGQQHGATLFMTLLAAFKTLLYRYTDQADILIGAPVANRNRAETEALMGVLVNPLVLRTNLEGDPTFLELLQRVRSVVLEASHHQDLPFEKLVEAVQPERSLSHAPLLQVMFTLQTAPIAAQMCGGLLLKPRPLHTGTTQFDWVMNLLETAEGVEGWIEYRTDIFDAATMRRMVDHFQTLLTGIAANPHRQLSQLPILTEPERHQLLETWTQTQTDYPQTVCLHHWVEMQAQQRPNAIAALWNEQPLSYGELNDRANQLAHFLQSWGVGPDQLVGICLERSLEVLIAILAVLKAGGAYLPLDPDYPFDRLAFMLSDAPVVGLVTQSHLRSRLPSYLGSIVCLDADWSAIADYPTRNPASSVTPDHLAYVIYTSGSTGQPKGVLLTHRGLANLSQAQQQTFRLSSDSRILQFASFNFDASVWELVMAWRSGATLYLGRADQRLPGSPLQQFLQTHAITHATLPPSALAALSPSHLPALHTLIVAGEACPSALVSTWAVGRQFFNAYGPTETTVCATVAECTATNANPSIGRAIANTQTYVLDRHRQPVPIGVIGELYLGSVGLARGYLGRSDLTAQAFLPNPFSSVVGARLYKTGDLVRYRADGRLEFVGRADQQVKWRGFRIELGEVEAALQKHPAVQEAVVILRQDPAQLVAYVVPEPDANLTSSSLRRDLLQQLPDYLVPSVCVLLEALPLNPNGKVDRRALPAPAATPAESSSVPPRTATEAALVEIWAQVLGRESIGIHDNFFELGGHSLLVAQVIARVQDTLRVEVPLRRLFELPTIAEFAESLEAEQAIVQSFQPIQPIPRSGALPLSFAQQRIWFLQQLEPNNPVYNIPTVLHLSGSLNLSALEQSFNALLQRHEVLRTSIATVDGQPQAVIHPPFSFNLSVVDLQALPANQQQIETQRLAAEAAQHAFDLSQAPLLRVTIGQLQQTEHLLFVTLHHLIGDVWSAQILVQELAVLYNAFCHSRPAPLPELPIQYVDFADWQRRWLQEDVLQTQLTYWRQQLHNPPTLLPLPLDRPRPAVQSFRGKTQWMQLQPPLKQALQQLGQQHGATLFMTLLAAFATLLSRYTQQTDILIGTPIANRHHPGLADLIGCFLNTLVLRTDLSGNPQFSQVLAQVRGTALKAYAHQDVPFEQVIEALNLERQTSHTPLVQVMLSVHPAIAPLETSGLTLTPQASVTNTAKFDLTLVFSDSEEGLLGALEYNTDLFDDCTIARLLEHFQTLLAGIAADPAQHLADLPLLTSAERHTLLVEWNQTATEIPNLCLHEWVEAQVQQTPEAIALCFQDSSLTYDTLNQRANHLAHHLQQVGVTSETRVGLFLERSPNLLIALLAVLKAGGTYVPLDPAYPVDRLTFILADAQVAVLLSDTALKTPFPFAGRVLPLDQVWSDGSSRSPLPCPILPDALAYILYTSGSTGKPKGVQIPHRAVVNFLYSMQQDLNLRPGDVLLSVTSLSFDIAVLELLLPLIVGATVELVERSITGDGQRLAEILTQTQATFMQATPATWRLLLAAGWSGSPTLTLLCGGEALTPDLAAQLLPRGAALWNLYGPTETTIWSTRHHLRHPNDAAVIGQPIANTQLYILDEQQHPVPIGVVGELYIGGAGLAHGYVGRADLTAERFVPDKFSAVPGARLYRTGDRVKYRADGNVEYVGRMDYQVKLRGFRIELGEIEAVLAQHPLVSQAVVLIAGEAHPHLLAFVVLNDPAIAAACLREFLKAKLPEYMVPSEFRVLESFPLTPNRKIDRQALAALASVQSQATEIVVAPRDPIESAIAEIWKQVLGVESVGMDANFFEHGGHSLIATQVISRIRESFQVELPLRCLFEAPTIAALAEEVRSQMQATPTYPVPLIEPVLQRDNLPLSFAQERLWFLDQLQPGDFAYNMPIALRLSGSLNVAILEQSLNTIVQRHEILRTTFTIVNGNPVQVIASTQTVKVPIVDLSSLEPTQRNLELQQLMTEAARLPFDLAQGSLMRSTLLRLSESEHVALLTLHHIVSDGWSLGVLVQELTACYNALLAGNPSLLPALPIQYADFAVWQRQWLQGEEMQRQMSYWQRKLAGLPQLKLPIDPPQSTPAAPGAIATFTFPPSLSVALKNLSRQAGATLFMTLLAAFQTLLHRYSGAEDIVVGTDVANRNHAGVEPLIGFFVNLLVIRSDLSGNPSFRNLLQQVRTVTLEAYAHQDLPFSRLVDALRLDRRSHTPLFQVLFVLQNAPMPPIELAGLTATPLVVETGAAKFDLALFMEDTDQGTVGTWNYRTDLFRPDTIATLSRQFETLLNSIVAQPDTPVGDLNLYTDAEKAQKAIAQQQRKLENLKKFKQIAPKAISLPQGELIKTRVLQSHCPMPLVAEPAIESLDVADWARENRVWIETQLLQHGGILFRGFQVPSAQAFEQVAQAICPELFEEYGDLPRAGISGKVYGSTPYPADKAILFHNESSHLHRYPMKIWFYCVQPAEQGGETPIVDCRQMYQHLSPAVRDRLLEKQLMYVRNYTKGLDVSWQDFFRTRDRTVVETYCRQAGIEFEWLNHDGLRTRQIRPAIVQHPKTQEWVFFNQLQLHHLSFLDLSVQASLLDLFGAETLPRQVYYGDGSDIEASVLTEIQELYQQLKQQFTWQSGDILMLDNLLVAHGRNPYVGFRKIVVAMGEMSLDRLPSASQT</sequence>
<dbReference type="SUPFAM" id="SSF47336">
    <property type="entry name" value="ACP-like"/>
    <property type="match status" value="2"/>
</dbReference>
<dbReference type="Gene3D" id="3.40.50.980">
    <property type="match status" value="4"/>
</dbReference>
<dbReference type="NCBIfam" id="NF003417">
    <property type="entry name" value="PRK04813.1"/>
    <property type="match status" value="3"/>
</dbReference>
<dbReference type="PANTHER" id="PTHR45527">
    <property type="entry name" value="NONRIBOSOMAL PEPTIDE SYNTHETASE"/>
    <property type="match status" value="1"/>
</dbReference>
<reference evidence="6" key="1">
    <citation type="submission" date="2019-12" db="EMBL/GenBank/DDBJ databases">
        <title>High-Quality draft genome sequences of three cyanobacteria isolated from the limestone walls of the Old Cathedral of Coimbra.</title>
        <authorList>
            <person name="Tiago I."/>
            <person name="Soares F."/>
            <person name="Portugal A."/>
        </authorList>
    </citation>
    <scope>NUCLEOTIDE SEQUENCE</scope>
    <source>
        <strain evidence="6">A</strain>
    </source>
</reference>
<dbReference type="InterPro" id="IPR006162">
    <property type="entry name" value="Ppantetheine_attach_site"/>
</dbReference>
<evidence type="ECO:0000256" key="2">
    <source>
        <dbReference type="ARBA" id="ARBA00022450"/>
    </source>
</evidence>
<dbReference type="GO" id="GO:0047527">
    <property type="term" value="F:2,3-dihydroxybenzoate-serine ligase activity"/>
    <property type="evidence" value="ECO:0007669"/>
    <property type="project" value="TreeGrafter"/>
</dbReference>
<dbReference type="InterPro" id="IPR010071">
    <property type="entry name" value="AA_adenyl_dom"/>
</dbReference>
<dbReference type="Gene3D" id="3.60.130.10">
    <property type="entry name" value="Clavaminate synthase-like"/>
    <property type="match status" value="1"/>
</dbReference>
<evidence type="ECO:0000256" key="4">
    <source>
        <dbReference type="ARBA" id="ARBA00023002"/>
    </source>
</evidence>
<dbReference type="InterPro" id="IPR036736">
    <property type="entry name" value="ACP-like_sf"/>
</dbReference>
<keyword evidence="3" id="KW-0597">Phosphoprotein</keyword>
<dbReference type="GO" id="GO:0008610">
    <property type="term" value="P:lipid biosynthetic process"/>
    <property type="evidence" value="ECO:0007669"/>
    <property type="project" value="UniProtKB-ARBA"/>
</dbReference>
<comment type="caution">
    <text evidence="6">The sequence shown here is derived from an EMBL/GenBank/DDBJ whole genome shotgun (WGS) entry which is preliminary data.</text>
</comment>
<dbReference type="SUPFAM" id="SSF52777">
    <property type="entry name" value="CoA-dependent acyltransferases"/>
    <property type="match status" value="6"/>
</dbReference>
<dbReference type="Pfam" id="PF00501">
    <property type="entry name" value="AMP-binding"/>
    <property type="match status" value="2"/>
</dbReference>
<dbReference type="PROSITE" id="PS00012">
    <property type="entry name" value="PHOSPHOPANTETHEINE"/>
    <property type="match status" value="1"/>
</dbReference>
<comment type="cofactor">
    <cofactor evidence="1">
        <name>pantetheine 4'-phosphate</name>
        <dbReference type="ChEBI" id="CHEBI:47942"/>
    </cofactor>
</comment>
<accession>A0A8J7Z5Q4</accession>
<dbReference type="Gene3D" id="1.10.1200.10">
    <property type="entry name" value="ACP-like"/>
    <property type="match status" value="2"/>
</dbReference>
<dbReference type="Pfam" id="PF00668">
    <property type="entry name" value="Condensation"/>
    <property type="match status" value="3"/>
</dbReference>
<dbReference type="FunFam" id="3.30.559.10:FF:000012">
    <property type="entry name" value="Non-ribosomal peptide synthetase"/>
    <property type="match status" value="3"/>
</dbReference>
<name>A0A8J7Z5Q4_9CYAN</name>
<dbReference type="FunFam" id="1.10.1200.10:FF:000016">
    <property type="entry name" value="Non-ribosomal peptide synthase"/>
    <property type="match status" value="2"/>
</dbReference>
<dbReference type="PANTHER" id="PTHR45527:SF1">
    <property type="entry name" value="FATTY ACID SYNTHASE"/>
    <property type="match status" value="1"/>
</dbReference>
<dbReference type="CDD" id="cd19531">
    <property type="entry name" value="LCL_NRPS-like"/>
    <property type="match status" value="3"/>
</dbReference>
<dbReference type="InterPro" id="IPR009081">
    <property type="entry name" value="PP-bd_ACP"/>
</dbReference>
<dbReference type="FunFam" id="3.30.559.30:FF:000001">
    <property type="entry name" value="Non-ribosomal peptide synthetase"/>
    <property type="match status" value="1"/>
</dbReference>
<dbReference type="InterPro" id="IPR020806">
    <property type="entry name" value="PKS_PP-bd"/>
</dbReference>
<feature type="domain" description="Carrier" evidence="5">
    <location>
        <begin position="2044"/>
        <end position="2119"/>
    </location>
</feature>
<dbReference type="Gene3D" id="3.30.559.30">
    <property type="entry name" value="Nonribosomal peptide synthetase, condensation domain"/>
    <property type="match status" value="3"/>
</dbReference>
<dbReference type="InterPro" id="IPR000873">
    <property type="entry name" value="AMP-dep_synth/lig_dom"/>
</dbReference>
<dbReference type="InterPro" id="IPR042098">
    <property type="entry name" value="TauD-like_sf"/>
</dbReference>
<organism evidence="6 7">
    <name type="scientific">Myxacorys almedinensis A</name>
    <dbReference type="NCBI Taxonomy" id="2690445"/>
    <lineage>
        <taxon>Bacteria</taxon>
        <taxon>Bacillati</taxon>
        <taxon>Cyanobacteriota</taxon>
        <taxon>Cyanophyceae</taxon>
        <taxon>Leptolyngbyales</taxon>
        <taxon>Leptolyngbyaceae</taxon>
        <taxon>Myxacorys</taxon>
        <taxon>Myxacorys almedinensis</taxon>
    </lineage>
</organism>
<dbReference type="Gene3D" id="2.30.38.10">
    <property type="entry name" value="Luciferase, Domain 3"/>
    <property type="match status" value="2"/>
</dbReference>
<evidence type="ECO:0000256" key="3">
    <source>
        <dbReference type="ARBA" id="ARBA00022553"/>
    </source>
</evidence>
<keyword evidence="2" id="KW-0596">Phosphopantetheine</keyword>
<dbReference type="PROSITE" id="PS00455">
    <property type="entry name" value="AMP_BINDING"/>
    <property type="match status" value="2"/>
</dbReference>
<evidence type="ECO:0000313" key="6">
    <source>
        <dbReference type="EMBL" id="NDJ18578.1"/>
    </source>
</evidence>
<dbReference type="FunFam" id="3.30.300.30:FF:000010">
    <property type="entry name" value="Enterobactin synthetase component F"/>
    <property type="match status" value="1"/>
</dbReference>
<gene>
    <name evidence="6" type="ORF">GS601_15005</name>
</gene>
<dbReference type="Pfam" id="PF02668">
    <property type="entry name" value="TauD"/>
    <property type="match status" value="1"/>
</dbReference>
<dbReference type="FunFam" id="2.30.38.10:FF:000001">
    <property type="entry name" value="Non-ribosomal peptide synthetase PvdI"/>
    <property type="match status" value="2"/>
</dbReference>
<dbReference type="FunFam" id="3.40.50.980:FF:000001">
    <property type="entry name" value="Non-ribosomal peptide synthetase"/>
    <property type="match status" value="2"/>
</dbReference>
<dbReference type="InterPro" id="IPR003819">
    <property type="entry name" value="TauD/TfdA-like"/>
</dbReference>
<feature type="domain" description="Carrier" evidence="5">
    <location>
        <begin position="996"/>
        <end position="1071"/>
    </location>
</feature>
<dbReference type="Pfam" id="PF00550">
    <property type="entry name" value="PP-binding"/>
    <property type="match status" value="2"/>
</dbReference>
<dbReference type="GO" id="GO:0009366">
    <property type="term" value="C:enterobactin synthetase complex"/>
    <property type="evidence" value="ECO:0007669"/>
    <property type="project" value="TreeGrafter"/>
</dbReference>
<dbReference type="SUPFAM" id="SSF51197">
    <property type="entry name" value="Clavaminate synthase-like"/>
    <property type="match status" value="1"/>
</dbReference>
<dbReference type="CDD" id="cd12116">
    <property type="entry name" value="A_NRPS_Ta1_like"/>
    <property type="match status" value="1"/>
</dbReference>
<dbReference type="GO" id="GO:0072330">
    <property type="term" value="P:monocarboxylic acid biosynthetic process"/>
    <property type="evidence" value="ECO:0007669"/>
    <property type="project" value="UniProtKB-ARBA"/>
</dbReference>
<dbReference type="GO" id="GO:0005829">
    <property type="term" value="C:cytosol"/>
    <property type="evidence" value="ECO:0007669"/>
    <property type="project" value="TreeGrafter"/>
</dbReference>
<dbReference type="Pfam" id="PF13193">
    <property type="entry name" value="AMP-binding_C"/>
    <property type="match status" value="2"/>
</dbReference>